<reference evidence="1 2" key="1">
    <citation type="submission" date="2018-08" db="EMBL/GenBank/DDBJ databases">
        <title>Draft genome sequences of two Aspergillus turcosus clinical strains isolated from bronchoalveolar lavage fluid: one azole-susceptible and the other azole-resistant.</title>
        <authorList>
            <person name="Parent-Michaud M."/>
            <person name="Dufresne P.J."/>
            <person name="Fournier E."/>
            <person name="Martineau C."/>
            <person name="Moreira S."/>
            <person name="Perkins V."/>
            <person name="De Repentigny L."/>
            <person name="Dufresne S.F."/>
        </authorList>
    </citation>
    <scope>NUCLEOTIDE SEQUENCE [LARGE SCALE GENOMIC DNA]</scope>
    <source>
        <strain evidence="1">HMR AF 1038</strain>
    </source>
</reference>
<proteinExistence type="predicted"/>
<dbReference type="STRING" id="1245748.A0A397H9Y0"/>
<accession>A0A397H9Y0</accession>
<protein>
    <submittedName>
        <fullName evidence="1">Uncharacterized protein</fullName>
    </submittedName>
</protein>
<gene>
    <name evidence="1" type="ORF">CFD26_102415</name>
</gene>
<name>A0A397H9Y0_9EURO</name>
<dbReference type="EMBL" id="NIDN02000287">
    <property type="protein sequence ID" value="RLL93602.1"/>
    <property type="molecule type" value="Genomic_DNA"/>
</dbReference>
<comment type="caution">
    <text evidence="1">The sequence shown here is derived from an EMBL/GenBank/DDBJ whole genome shotgun (WGS) entry which is preliminary data.</text>
</comment>
<evidence type="ECO:0000313" key="1">
    <source>
        <dbReference type="EMBL" id="RLL93602.1"/>
    </source>
</evidence>
<keyword evidence="2" id="KW-1185">Reference proteome</keyword>
<sequence>MEHGILSRQLEALKQSTIVTQKPFSPAPVQMQETAEAVGWLQWSSGAAEPEISHLIIYQGQDEVYLTLMAPGTRYVEYLGRTAPTTTTDPEEFMTMQTFGPWEIKKEKHLQSLCLVLLALCGYRIRLDQERHRAEQLRGEEPPWHALASSLVNQQEP</sequence>
<dbReference type="Proteomes" id="UP000215289">
    <property type="component" value="Unassembled WGS sequence"/>
</dbReference>
<dbReference type="OrthoDB" id="3508621at2759"/>
<organism evidence="1 2">
    <name type="scientific">Aspergillus turcosus</name>
    <dbReference type="NCBI Taxonomy" id="1245748"/>
    <lineage>
        <taxon>Eukaryota</taxon>
        <taxon>Fungi</taxon>
        <taxon>Dikarya</taxon>
        <taxon>Ascomycota</taxon>
        <taxon>Pezizomycotina</taxon>
        <taxon>Eurotiomycetes</taxon>
        <taxon>Eurotiomycetidae</taxon>
        <taxon>Eurotiales</taxon>
        <taxon>Aspergillaceae</taxon>
        <taxon>Aspergillus</taxon>
        <taxon>Aspergillus subgen. Fumigati</taxon>
    </lineage>
</organism>
<dbReference type="AlphaFoldDB" id="A0A397H9Y0"/>
<evidence type="ECO:0000313" key="2">
    <source>
        <dbReference type="Proteomes" id="UP000215289"/>
    </source>
</evidence>